<evidence type="ECO:0000256" key="1">
    <source>
        <dbReference type="ARBA" id="ARBA00003065"/>
    </source>
</evidence>
<keyword evidence="4 8" id="KW-0227">DNA damage</keyword>
<dbReference type="PANTHER" id="PTHR33991:SF1">
    <property type="entry name" value="DNA REPAIR PROTEIN RECO"/>
    <property type="match status" value="1"/>
</dbReference>
<dbReference type="EMBL" id="DS999411">
    <property type="protein sequence ID" value="EED36566.1"/>
    <property type="molecule type" value="Genomic_DNA"/>
</dbReference>
<evidence type="ECO:0000313" key="10">
    <source>
        <dbReference type="EMBL" id="EED36566.1"/>
    </source>
</evidence>
<dbReference type="STRING" id="565045.NOR51B_2518"/>
<dbReference type="GO" id="GO:0006310">
    <property type="term" value="P:DNA recombination"/>
    <property type="evidence" value="ECO:0007669"/>
    <property type="project" value="UniProtKB-UniRule"/>
</dbReference>
<name>B8KRH0_9GAMM</name>
<dbReference type="Pfam" id="PF02565">
    <property type="entry name" value="RecO_C"/>
    <property type="match status" value="1"/>
</dbReference>
<evidence type="ECO:0000259" key="9">
    <source>
        <dbReference type="Pfam" id="PF11967"/>
    </source>
</evidence>
<protein>
    <recommendedName>
        <fullName evidence="3 8">DNA repair protein RecO</fullName>
    </recommendedName>
    <alternativeName>
        <fullName evidence="7 8">Recombination protein O</fullName>
    </alternativeName>
</protein>
<evidence type="ECO:0000256" key="4">
    <source>
        <dbReference type="ARBA" id="ARBA00022763"/>
    </source>
</evidence>
<evidence type="ECO:0000256" key="6">
    <source>
        <dbReference type="ARBA" id="ARBA00023204"/>
    </source>
</evidence>
<evidence type="ECO:0000256" key="2">
    <source>
        <dbReference type="ARBA" id="ARBA00007452"/>
    </source>
</evidence>
<comment type="function">
    <text evidence="1 8">Involved in DNA repair and RecF pathway recombination.</text>
</comment>
<organism evidence="10 11">
    <name type="scientific">Luminiphilus syltensis NOR5-1B</name>
    <dbReference type="NCBI Taxonomy" id="565045"/>
    <lineage>
        <taxon>Bacteria</taxon>
        <taxon>Pseudomonadati</taxon>
        <taxon>Pseudomonadota</taxon>
        <taxon>Gammaproteobacteria</taxon>
        <taxon>Cellvibrionales</taxon>
        <taxon>Halieaceae</taxon>
        <taxon>Luminiphilus</taxon>
    </lineage>
</organism>
<dbReference type="Proteomes" id="UP000004699">
    <property type="component" value="Unassembled WGS sequence"/>
</dbReference>
<dbReference type="HAMAP" id="MF_00201">
    <property type="entry name" value="RecO"/>
    <property type="match status" value="1"/>
</dbReference>
<evidence type="ECO:0000256" key="5">
    <source>
        <dbReference type="ARBA" id="ARBA00023172"/>
    </source>
</evidence>
<dbReference type="Pfam" id="PF11967">
    <property type="entry name" value="RecO_N"/>
    <property type="match status" value="1"/>
</dbReference>
<dbReference type="PANTHER" id="PTHR33991">
    <property type="entry name" value="DNA REPAIR PROTEIN RECO"/>
    <property type="match status" value="1"/>
</dbReference>
<dbReference type="Gene3D" id="2.40.50.140">
    <property type="entry name" value="Nucleic acid-binding proteins"/>
    <property type="match status" value="1"/>
</dbReference>
<comment type="similarity">
    <text evidence="2 8">Belongs to the RecO family.</text>
</comment>
<sequence>MLHRRSYGDNGLLLEVFTHETGRLSAVAKGVHRRSRGGAKSGLLQPFTPLLITLAGNSDLKQLRQIESAGANLRLDREAMISALYVNELLVRLLPKFDPQPQLFADYGSSLQDMKAGGNEPVLRRFEWRLLEALGYQPNLSCDVLGESLLGHRRYALDPTRGLVGVDDTETDNSGFTGNTLIRVIDALENHSEFDREALACAKYISRRALKVQLGDKPLRSRELARAFLSGSTRVPAARADGLNPR</sequence>
<accession>B8KRH0</accession>
<dbReference type="HOGENOM" id="CLU_066645_1_0_6"/>
<dbReference type="InterPro" id="IPR012340">
    <property type="entry name" value="NA-bd_OB-fold"/>
</dbReference>
<gene>
    <name evidence="8 10" type="primary">recO</name>
    <name evidence="10" type="ORF">NOR51B_2518</name>
</gene>
<dbReference type="GO" id="GO:0006302">
    <property type="term" value="P:double-strand break repair"/>
    <property type="evidence" value="ECO:0007669"/>
    <property type="project" value="TreeGrafter"/>
</dbReference>
<dbReference type="SUPFAM" id="SSF57863">
    <property type="entry name" value="ArfGap/RecO-like zinc finger"/>
    <property type="match status" value="1"/>
</dbReference>
<feature type="domain" description="DNA replication/recombination mediator RecO N-terminal" evidence="9">
    <location>
        <begin position="2"/>
        <end position="68"/>
    </location>
</feature>
<keyword evidence="11" id="KW-1185">Reference proteome</keyword>
<dbReference type="InterPro" id="IPR022572">
    <property type="entry name" value="DNA_rep/recomb_RecO_N"/>
</dbReference>
<evidence type="ECO:0000256" key="7">
    <source>
        <dbReference type="ARBA" id="ARBA00033409"/>
    </source>
</evidence>
<reference evidence="11" key="1">
    <citation type="journal article" date="2013" name="BMC Microbiol.">
        <title>Taxonomy and evolution of bacteriochlorophyll a-containing members of the OM60/NOR5 clade of marine gammaproteobacteria: description of Luminiphilus syltensis gen. nov., sp. nov., reclassification of Haliea rubra as Pseudohaliea rubra gen. nov., comb. nov., and emendation of Chromatocurvus halotolerans.</title>
        <authorList>
            <person name="Spring S."/>
            <person name="Riedel T."/>
            <person name="Sproer C."/>
            <person name="Yan S."/>
            <person name="Harder J."/>
            <person name="Fuchs B.M."/>
        </authorList>
    </citation>
    <scope>NUCLEOTIDE SEQUENCE [LARGE SCALE GENOMIC DNA]</scope>
    <source>
        <strain evidence="11">NOR51-B</strain>
    </source>
</reference>
<dbReference type="NCBIfam" id="TIGR00613">
    <property type="entry name" value="reco"/>
    <property type="match status" value="1"/>
</dbReference>
<dbReference type="SUPFAM" id="SSF50249">
    <property type="entry name" value="Nucleic acid-binding proteins"/>
    <property type="match status" value="1"/>
</dbReference>
<dbReference type="eggNOG" id="COG1381">
    <property type="taxonomic scope" value="Bacteria"/>
</dbReference>
<keyword evidence="5 8" id="KW-0233">DNA recombination</keyword>
<dbReference type="InterPro" id="IPR037278">
    <property type="entry name" value="ARFGAP/RecO"/>
</dbReference>
<dbReference type="InterPro" id="IPR003717">
    <property type="entry name" value="RecO"/>
</dbReference>
<evidence type="ECO:0000256" key="3">
    <source>
        <dbReference type="ARBA" id="ARBA00021310"/>
    </source>
</evidence>
<proteinExistence type="inferred from homology"/>
<evidence type="ECO:0000313" key="11">
    <source>
        <dbReference type="Proteomes" id="UP000004699"/>
    </source>
</evidence>
<dbReference type="Gene3D" id="1.20.1440.120">
    <property type="entry name" value="Recombination protein O, C-terminal domain"/>
    <property type="match status" value="1"/>
</dbReference>
<dbReference type="AlphaFoldDB" id="B8KRH0"/>
<keyword evidence="6 8" id="KW-0234">DNA repair</keyword>
<evidence type="ECO:0000256" key="8">
    <source>
        <dbReference type="HAMAP-Rule" id="MF_00201"/>
    </source>
</evidence>
<dbReference type="GO" id="GO:0043590">
    <property type="term" value="C:bacterial nucleoid"/>
    <property type="evidence" value="ECO:0007669"/>
    <property type="project" value="TreeGrafter"/>
</dbReference>
<dbReference type="InterPro" id="IPR042242">
    <property type="entry name" value="RecO_C"/>
</dbReference>